<dbReference type="Gene3D" id="3.40.50.300">
    <property type="entry name" value="P-loop containing nucleotide triphosphate hydrolases"/>
    <property type="match status" value="1"/>
</dbReference>
<evidence type="ECO:0000313" key="5">
    <source>
        <dbReference type="Proteomes" id="UP001595880"/>
    </source>
</evidence>
<evidence type="ECO:0000256" key="2">
    <source>
        <dbReference type="ARBA" id="ARBA00022840"/>
    </source>
</evidence>
<feature type="domain" description="ABC transporter" evidence="3">
    <location>
        <begin position="2"/>
        <end position="220"/>
    </location>
</feature>
<dbReference type="PANTHER" id="PTHR43158">
    <property type="entry name" value="SKFA PEPTIDE EXPORT ATP-BINDING PROTEIN SKFE"/>
    <property type="match status" value="1"/>
</dbReference>
<keyword evidence="1" id="KW-0547">Nucleotide-binding</keyword>
<dbReference type="RefSeq" id="WP_390196689.1">
    <property type="nucleotide sequence ID" value="NZ_JBHSDV010000001.1"/>
</dbReference>
<dbReference type="Proteomes" id="UP001595880">
    <property type="component" value="Unassembled WGS sequence"/>
</dbReference>
<dbReference type="Pfam" id="PF00005">
    <property type="entry name" value="ABC_tran"/>
    <property type="match status" value="1"/>
</dbReference>
<evidence type="ECO:0000259" key="3">
    <source>
        <dbReference type="PROSITE" id="PS50893"/>
    </source>
</evidence>
<reference evidence="5" key="1">
    <citation type="journal article" date="2019" name="Int. J. Syst. Evol. Microbiol.">
        <title>The Global Catalogue of Microorganisms (GCM) 10K type strain sequencing project: providing services to taxonomists for standard genome sequencing and annotation.</title>
        <authorList>
            <consortium name="The Broad Institute Genomics Platform"/>
            <consortium name="The Broad Institute Genome Sequencing Center for Infectious Disease"/>
            <person name="Wu L."/>
            <person name="Ma J."/>
        </authorList>
    </citation>
    <scope>NUCLEOTIDE SEQUENCE [LARGE SCALE GENOMIC DNA]</scope>
    <source>
        <strain evidence="5">KACC 14058</strain>
    </source>
</reference>
<dbReference type="InterPro" id="IPR003593">
    <property type="entry name" value="AAA+_ATPase"/>
</dbReference>
<dbReference type="GO" id="GO:0005524">
    <property type="term" value="F:ATP binding"/>
    <property type="evidence" value="ECO:0007669"/>
    <property type="project" value="UniProtKB-KW"/>
</dbReference>
<gene>
    <name evidence="4" type="ORF">ACFOZ1_05200</name>
</gene>
<name>A0ABV8VRV6_9BACI</name>
<dbReference type="SUPFAM" id="SSF52540">
    <property type="entry name" value="P-loop containing nucleoside triphosphate hydrolases"/>
    <property type="match status" value="1"/>
</dbReference>
<dbReference type="PANTHER" id="PTHR43158:SF1">
    <property type="entry name" value="ABC TRANSPORTER, ATP-BINDING PROTEIN"/>
    <property type="match status" value="1"/>
</dbReference>
<organism evidence="4 5">
    <name type="scientific">Gracilibacillus marinus</name>
    <dbReference type="NCBI Taxonomy" id="630535"/>
    <lineage>
        <taxon>Bacteria</taxon>
        <taxon>Bacillati</taxon>
        <taxon>Bacillota</taxon>
        <taxon>Bacilli</taxon>
        <taxon>Bacillales</taxon>
        <taxon>Bacillaceae</taxon>
        <taxon>Gracilibacillus</taxon>
    </lineage>
</organism>
<comment type="caution">
    <text evidence="4">The sequence shown here is derived from an EMBL/GenBank/DDBJ whole genome shotgun (WGS) entry which is preliminary data.</text>
</comment>
<dbReference type="InterPro" id="IPR027417">
    <property type="entry name" value="P-loop_NTPase"/>
</dbReference>
<dbReference type="PROSITE" id="PS50893">
    <property type="entry name" value="ABC_TRANSPORTER_2"/>
    <property type="match status" value="1"/>
</dbReference>
<keyword evidence="2 4" id="KW-0067">ATP-binding</keyword>
<evidence type="ECO:0000313" key="4">
    <source>
        <dbReference type="EMBL" id="MFC4387203.1"/>
    </source>
</evidence>
<evidence type="ECO:0000256" key="1">
    <source>
        <dbReference type="ARBA" id="ARBA00022741"/>
    </source>
</evidence>
<accession>A0ABV8VRV6</accession>
<dbReference type="SMART" id="SM00382">
    <property type="entry name" value="AAA"/>
    <property type="match status" value="1"/>
</dbReference>
<keyword evidence="5" id="KW-1185">Reference proteome</keyword>
<proteinExistence type="predicted"/>
<dbReference type="CDD" id="cd03230">
    <property type="entry name" value="ABC_DR_subfamily_A"/>
    <property type="match status" value="1"/>
</dbReference>
<dbReference type="EMBL" id="JBHSDV010000001">
    <property type="protein sequence ID" value="MFC4387203.1"/>
    <property type="molecule type" value="Genomic_DNA"/>
</dbReference>
<sequence length="224" mass="25760">MIEIRNITKTRMFKSILKDCTCTIDRGKVIGIIGENGSGKTTFLQVLAGVFKQDKGTINLPNDRSESIAYSPDQEYFYNYFTIEQLMDYYQSQFGDFDRKKAEQLIDFFELKRNEKINYLSKGQVGRVKIAATIARNAPLLLLDEPLAGLDPLVKDKIIKGLLQFVNMETQTLLITTHELLEIETILDEVIVMKAGCMIAQENVDVIREEQSVQKWFQKVYQKK</sequence>
<protein>
    <submittedName>
        <fullName evidence="4">ATP-binding cassette domain-containing protein</fullName>
    </submittedName>
</protein>
<dbReference type="InterPro" id="IPR003439">
    <property type="entry name" value="ABC_transporter-like_ATP-bd"/>
</dbReference>